<gene>
    <name evidence="2" type="ORF">EXN75_00970</name>
</gene>
<comment type="caution">
    <text evidence="2">The sequence shown here is derived from an EMBL/GenBank/DDBJ whole genome shotgun (WGS) entry which is preliminary data.</text>
</comment>
<evidence type="ECO:0000256" key="1">
    <source>
        <dbReference type="SAM" id="Phobius"/>
    </source>
</evidence>
<proteinExistence type="predicted"/>
<protein>
    <submittedName>
        <fullName evidence="2">Uncharacterized protein</fullName>
    </submittedName>
</protein>
<keyword evidence="1" id="KW-1133">Transmembrane helix</keyword>
<name>A0A4Y8VVX8_9BACT</name>
<feature type="transmembrane region" description="Helical" evidence="1">
    <location>
        <begin position="63"/>
        <end position="83"/>
    </location>
</feature>
<dbReference type="EMBL" id="SGVY01000002">
    <property type="protein sequence ID" value="TFH84411.1"/>
    <property type="molecule type" value="Genomic_DNA"/>
</dbReference>
<organism evidence="2 3">
    <name type="scientific">Segatella hominis</name>
    <dbReference type="NCBI Taxonomy" id="2518605"/>
    <lineage>
        <taxon>Bacteria</taxon>
        <taxon>Pseudomonadati</taxon>
        <taxon>Bacteroidota</taxon>
        <taxon>Bacteroidia</taxon>
        <taxon>Bacteroidales</taxon>
        <taxon>Prevotellaceae</taxon>
        <taxon>Segatella</taxon>
    </lineage>
</organism>
<reference evidence="2 3" key="1">
    <citation type="submission" date="2019-02" db="EMBL/GenBank/DDBJ databases">
        <title>Draft Genome Sequence of the Prevotella sp. BCRC 81118, Isolated from Human Feces.</title>
        <authorList>
            <person name="Huang C.-H."/>
        </authorList>
    </citation>
    <scope>NUCLEOTIDE SEQUENCE [LARGE SCALE GENOMIC DNA]</scope>
    <source>
        <strain evidence="2 3">BCRC 81118</strain>
    </source>
</reference>
<accession>A0A4Y8VVX8</accession>
<sequence length="122" mass="14437">MDKEFEDYWNLHQRHLILSAPEKLRSEYMEAGRLDSPADWVCFILPVGVGILLQPLLRFTSEILSWAIVLVVVVVLFVLMQMIKPYISKKKTEAEALEEIKNYYYERYKKTGKLDKLEPWND</sequence>
<evidence type="ECO:0000313" key="2">
    <source>
        <dbReference type="EMBL" id="TFH84411.1"/>
    </source>
</evidence>
<dbReference type="AlphaFoldDB" id="A0A4Y8VVX8"/>
<dbReference type="GeneID" id="302993866"/>
<dbReference type="Proteomes" id="UP000297872">
    <property type="component" value="Unassembled WGS sequence"/>
</dbReference>
<dbReference type="RefSeq" id="WP_134842447.1">
    <property type="nucleotide sequence ID" value="NZ_JAXWHX010000072.1"/>
</dbReference>
<evidence type="ECO:0000313" key="3">
    <source>
        <dbReference type="Proteomes" id="UP000297872"/>
    </source>
</evidence>
<keyword evidence="1" id="KW-0472">Membrane</keyword>
<keyword evidence="3" id="KW-1185">Reference proteome</keyword>
<keyword evidence="1" id="KW-0812">Transmembrane</keyword>
<dbReference type="OrthoDB" id="1070384at2"/>